<dbReference type="Proteomes" id="UP000244722">
    <property type="component" value="Unassembled WGS sequence"/>
</dbReference>
<accession>A0A2T7A2W8</accession>
<organism evidence="2 3">
    <name type="scientific">Tuber borchii</name>
    <name type="common">White truffle</name>
    <dbReference type="NCBI Taxonomy" id="42251"/>
    <lineage>
        <taxon>Eukaryota</taxon>
        <taxon>Fungi</taxon>
        <taxon>Dikarya</taxon>
        <taxon>Ascomycota</taxon>
        <taxon>Pezizomycotina</taxon>
        <taxon>Pezizomycetes</taxon>
        <taxon>Pezizales</taxon>
        <taxon>Tuberaceae</taxon>
        <taxon>Tuber</taxon>
    </lineage>
</organism>
<feature type="signal peptide" evidence="1">
    <location>
        <begin position="1"/>
        <end position="26"/>
    </location>
</feature>
<proteinExistence type="predicted"/>
<evidence type="ECO:0000256" key="1">
    <source>
        <dbReference type="SAM" id="SignalP"/>
    </source>
</evidence>
<name>A0A2T7A2W8_TUBBO</name>
<evidence type="ECO:0000313" key="3">
    <source>
        <dbReference type="Proteomes" id="UP000244722"/>
    </source>
</evidence>
<feature type="chain" id="PRO_5015717467" evidence="1">
    <location>
        <begin position="27"/>
        <end position="150"/>
    </location>
</feature>
<sequence length="150" mass="16051">MFFSPVFQLLLFTSLLHHSGPSTAQAAKVQIPEPSYFPICETSLSSPSAVSVIAAAKLLLANPPGRRCEQNNRLGTRCTTIATYEGAKIGLCGNYKSWIECAHVGRMVVSLALYKDCSIPIVGRGKDGGVDLRRLGGQIKVAGLKVVIFS</sequence>
<keyword evidence="1" id="KW-0732">Signal</keyword>
<protein>
    <submittedName>
        <fullName evidence="2">Uncharacterized protein</fullName>
    </submittedName>
</protein>
<dbReference type="OrthoDB" id="4521797at2759"/>
<reference evidence="2 3" key="1">
    <citation type="submission" date="2017-04" db="EMBL/GenBank/DDBJ databases">
        <title>Draft genome sequence of Tuber borchii Vittad., a whitish edible truffle.</title>
        <authorList>
            <consortium name="DOE Joint Genome Institute"/>
            <person name="Murat C."/>
            <person name="Kuo A."/>
            <person name="Barry K.W."/>
            <person name="Clum A."/>
            <person name="Dockter R.B."/>
            <person name="Fauchery L."/>
            <person name="Iotti M."/>
            <person name="Kohler A."/>
            <person name="Labutti K."/>
            <person name="Lindquist E.A."/>
            <person name="Lipzen A."/>
            <person name="Ohm R.A."/>
            <person name="Wang M."/>
            <person name="Grigoriev I.V."/>
            <person name="Zambonelli A."/>
            <person name="Martin F.M."/>
        </authorList>
    </citation>
    <scope>NUCLEOTIDE SEQUENCE [LARGE SCALE GENOMIC DNA]</scope>
    <source>
        <strain evidence="2 3">Tbo3840</strain>
    </source>
</reference>
<dbReference type="EMBL" id="NESQ01000034">
    <property type="protein sequence ID" value="PUU82086.1"/>
    <property type="molecule type" value="Genomic_DNA"/>
</dbReference>
<comment type="caution">
    <text evidence="2">The sequence shown here is derived from an EMBL/GenBank/DDBJ whole genome shotgun (WGS) entry which is preliminary data.</text>
</comment>
<gene>
    <name evidence="2" type="ORF">B9Z19DRAFT_1075768</name>
</gene>
<evidence type="ECO:0000313" key="2">
    <source>
        <dbReference type="EMBL" id="PUU82086.1"/>
    </source>
</evidence>
<keyword evidence="3" id="KW-1185">Reference proteome</keyword>
<dbReference type="AlphaFoldDB" id="A0A2T7A2W8"/>